<keyword evidence="8" id="KW-1185">Reference proteome</keyword>
<evidence type="ECO:0000313" key="8">
    <source>
        <dbReference type="Proteomes" id="UP000183995"/>
    </source>
</evidence>
<dbReference type="GO" id="GO:0008758">
    <property type="term" value="F:UDP-2,3-diacylglucosamine hydrolase activity"/>
    <property type="evidence" value="ECO:0007669"/>
    <property type="project" value="TreeGrafter"/>
</dbReference>
<dbReference type="GO" id="GO:0009245">
    <property type="term" value="P:lipid A biosynthetic process"/>
    <property type="evidence" value="ECO:0007669"/>
    <property type="project" value="TreeGrafter"/>
</dbReference>
<gene>
    <name evidence="7" type="ORF">SAMN02745823_00960</name>
</gene>
<keyword evidence="1" id="KW-1003">Cell membrane</keyword>
<dbReference type="Pfam" id="PF00149">
    <property type="entry name" value="Metallophos"/>
    <property type="match status" value="1"/>
</dbReference>
<dbReference type="Gene3D" id="3.60.21.10">
    <property type="match status" value="1"/>
</dbReference>
<dbReference type="InterPro" id="IPR029052">
    <property type="entry name" value="Metallo-depent_PP-like"/>
</dbReference>
<dbReference type="EMBL" id="FQXV01000002">
    <property type="protein sequence ID" value="SHH77411.1"/>
    <property type="molecule type" value="Genomic_DNA"/>
</dbReference>
<organism evidence="7 8">
    <name type="scientific">Sporobacter termitidis DSM 10068</name>
    <dbReference type="NCBI Taxonomy" id="1123282"/>
    <lineage>
        <taxon>Bacteria</taxon>
        <taxon>Bacillati</taxon>
        <taxon>Bacillota</taxon>
        <taxon>Clostridia</taxon>
        <taxon>Eubacteriales</taxon>
        <taxon>Oscillospiraceae</taxon>
        <taxon>Sporobacter</taxon>
    </lineage>
</organism>
<dbReference type="RefSeq" id="WP_073076511.1">
    <property type="nucleotide sequence ID" value="NZ_FQXV01000002.1"/>
</dbReference>
<keyword evidence="3" id="KW-0479">Metal-binding</keyword>
<proteinExistence type="predicted"/>
<dbReference type="GO" id="GO:0016020">
    <property type="term" value="C:membrane"/>
    <property type="evidence" value="ECO:0007669"/>
    <property type="project" value="GOC"/>
</dbReference>
<dbReference type="PANTHER" id="PTHR34990:SF2">
    <property type="entry name" value="BLL8164 PROTEIN"/>
    <property type="match status" value="1"/>
</dbReference>
<accession>A0A1M5VQ50</accession>
<keyword evidence="2" id="KW-0997">Cell inner membrane</keyword>
<evidence type="ECO:0000256" key="2">
    <source>
        <dbReference type="ARBA" id="ARBA00022519"/>
    </source>
</evidence>
<evidence type="ECO:0000313" key="7">
    <source>
        <dbReference type="EMBL" id="SHH77411.1"/>
    </source>
</evidence>
<dbReference type="OrthoDB" id="9773199at2"/>
<feature type="domain" description="Calcineurin-like phosphoesterase" evidence="6">
    <location>
        <begin position="24"/>
        <end position="231"/>
    </location>
</feature>
<reference evidence="7 8" key="1">
    <citation type="submission" date="2016-11" db="EMBL/GenBank/DDBJ databases">
        <authorList>
            <person name="Jaros S."/>
            <person name="Januszkiewicz K."/>
            <person name="Wedrychowicz H."/>
        </authorList>
    </citation>
    <scope>NUCLEOTIDE SEQUENCE [LARGE SCALE GENOMIC DNA]</scope>
    <source>
        <strain evidence="7 8">DSM 10068</strain>
    </source>
</reference>
<dbReference type="GO" id="GO:0046872">
    <property type="term" value="F:metal ion binding"/>
    <property type="evidence" value="ECO:0007669"/>
    <property type="project" value="UniProtKB-KW"/>
</dbReference>
<name>A0A1M5VQ50_9FIRM</name>
<evidence type="ECO:0000256" key="1">
    <source>
        <dbReference type="ARBA" id="ARBA00022475"/>
    </source>
</evidence>
<evidence type="ECO:0000256" key="5">
    <source>
        <dbReference type="ARBA" id="ARBA00023211"/>
    </source>
</evidence>
<keyword evidence="5" id="KW-0464">Manganese</keyword>
<dbReference type="InterPro" id="IPR043461">
    <property type="entry name" value="LpxH-like"/>
</dbReference>
<dbReference type="InterPro" id="IPR004843">
    <property type="entry name" value="Calcineurin-like_PHP"/>
</dbReference>
<dbReference type="Proteomes" id="UP000183995">
    <property type="component" value="Unassembled WGS sequence"/>
</dbReference>
<evidence type="ECO:0000259" key="6">
    <source>
        <dbReference type="Pfam" id="PF00149"/>
    </source>
</evidence>
<evidence type="ECO:0000256" key="3">
    <source>
        <dbReference type="ARBA" id="ARBA00022723"/>
    </source>
</evidence>
<dbReference type="AlphaFoldDB" id="A0A1M5VQ50"/>
<protein>
    <submittedName>
        <fullName evidence="7">UDP-2,3-diacylglucosamine pyrophosphatase LpxH</fullName>
    </submittedName>
</protein>
<keyword evidence="4" id="KW-0472">Membrane</keyword>
<dbReference type="STRING" id="1123282.SAMN02745823_00960"/>
<evidence type="ECO:0000256" key="4">
    <source>
        <dbReference type="ARBA" id="ARBA00023136"/>
    </source>
</evidence>
<dbReference type="SUPFAM" id="SSF56300">
    <property type="entry name" value="Metallo-dependent phosphatases"/>
    <property type="match status" value="1"/>
</dbReference>
<sequence length="292" mass="34523">MSTYSRLCQVFSAAPVIEIDEGSKIVVMSDCHRGDGSWIDNFSHNHNIYYAALRYYFDNGFTYIENGDGDELWKFRSLHDISSIYIDIFRLLHRFYHERRLYMIYGNHDIEKKDPDFVRKNMAAFYDNHADRYEPLFENITAYEGLVLKHRPTGRELFVVHGHQGDPRDDRFWKTGKFFVRHFWRRMELLGFKDITSAAKNNVKKKHVEKRLYDWAAKNGRFLIAGHTHRPSCPLDQDNLYFNDGSCVHPTSITALEIENSEITLVKWSVKTTGDLRLYVNRQEIAVRRKIL</sequence>
<dbReference type="PANTHER" id="PTHR34990">
    <property type="entry name" value="UDP-2,3-DIACYLGLUCOSAMINE HYDROLASE-RELATED"/>
    <property type="match status" value="1"/>
</dbReference>